<name>A0A5B7K6C7_PORTR</name>
<dbReference type="AlphaFoldDB" id="A0A5B7K6C7"/>
<dbReference type="EMBL" id="VSRR010141661">
    <property type="protein sequence ID" value="MPD04571.1"/>
    <property type="molecule type" value="Genomic_DNA"/>
</dbReference>
<sequence>MKKNEVMDTRPKEEVEEMVEVDWFGIPLADSTLPDYTSMYRHHYPNPHHLPREVGGMVGPAGKPRELHEQVFMSSP</sequence>
<protein>
    <submittedName>
        <fullName evidence="2">Uncharacterized protein</fullName>
    </submittedName>
</protein>
<accession>A0A5B7K6C7</accession>
<gene>
    <name evidence="2" type="ORF">E2C01_100265</name>
</gene>
<feature type="region of interest" description="Disordered" evidence="1">
    <location>
        <begin position="55"/>
        <end position="76"/>
    </location>
</feature>
<reference evidence="2 3" key="1">
    <citation type="submission" date="2019-05" db="EMBL/GenBank/DDBJ databases">
        <title>Another draft genome of Portunus trituberculatus and its Hox gene families provides insights of decapod evolution.</title>
        <authorList>
            <person name="Jeong J.-H."/>
            <person name="Song I."/>
            <person name="Kim S."/>
            <person name="Choi T."/>
            <person name="Kim D."/>
            <person name="Ryu S."/>
            <person name="Kim W."/>
        </authorList>
    </citation>
    <scope>NUCLEOTIDE SEQUENCE [LARGE SCALE GENOMIC DNA]</scope>
    <source>
        <tissue evidence="2">Muscle</tissue>
    </source>
</reference>
<proteinExistence type="predicted"/>
<evidence type="ECO:0000313" key="3">
    <source>
        <dbReference type="Proteomes" id="UP000324222"/>
    </source>
</evidence>
<comment type="caution">
    <text evidence="2">The sequence shown here is derived from an EMBL/GenBank/DDBJ whole genome shotgun (WGS) entry which is preliminary data.</text>
</comment>
<dbReference type="Proteomes" id="UP000324222">
    <property type="component" value="Unassembled WGS sequence"/>
</dbReference>
<organism evidence="2 3">
    <name type="scientific">Portunus trituberculatus</name>
    <name type="common">Swimming crab</name>
    <name type="synonym">Neptunus trituberculatus</name>
    <dbReference type="NCBI Taxonomy" id="210409"/>
    <lineage>
        <taxon>Eukaryota</taxon>
        <taxon>Metazoa</taxon>
        <taxon>Ecdysozoa</taxon>
        <taxon>Arthropoda</taxon>
        <taxon>Crustacea</taxon>
        <taxon>Multicrustacea</taxon>
        <taxon>Malacostraca</taxon>
        <taxon>Eumalacostraca</taxon>
        <taxon>Eucarida</taxon>
        <taxon>Decapoda</taxon>
        <taxon>Pleocyemata</taxon>
        <taxon>Brachyura</taxon>
        <taxon>Eubrachyura</taxon>
        <taxon>Portunoidea</taxon>
        <taxon>Portunidae</taxon>
        <taxon>Portuninae</taxon>
        <taxon>Portunus</taxon>
    </lineage>
</organism>
<evidence type="ECO:0000313" key="2">
    <source>
        <dbReference type="EMBL" id="MPD04571.1"/>
    </source>
</evidence>
<evidence type="ECO:0000256" key="1">
    <source>
        <dbReference type="SAM" id="MobiDB-lite"/>
    </source>
</evidence>
<keyword evidence="3" id="KW-1185">Reference proteome</keyword>